<organism evidence="1">
    <name type="scientific">Tanacetum cinerariifolium</name>
    <name type="common">Dalmatian daisy</name>
    <name type="synonym">Chrysanthemum cinerariifolium</name>
    <dbReference type="NCBI Taxonomy" id="118510"/>
    <lineage>
        <taxon>Eukaryota</taxon>
        <taxon>Viridiplantae</taxon>
        <taxon>Streptophyta</taxon>
        <taxon>Embryophyta</taxon>
        <taxon>Tracheophyta</taxon>
        <taxon>Spermatophyta</taxon>
        <taxon>Magnoliopsida</taxon>
        <taxon>eudicotyledons</taxon>
        <taxon>Gunneridae</taxon>
        <taxon>Pentapetalae</taxon>
        <taxon>asterids</taxon>
        <taxon>campanulids</taxon>
        <taxon>Asterales</taxon>
        <taxon>Asteraceae</taxon>
        <taxon>Asteroideae</taxon>
        <taxon>Anthemideae</taxon>
        <taxon>Anthemidinae</taxon>
        <taxon>Tanacetum</taxon>
    </lineage>
</organism>
<comment type="caution">
    <text evidence="1">The sequence shown here is derived from an EMBL/GenBank/DDBJ whole genome shotgun (WGS) entry which is preliminary data.</text>
</comment>
<gene>
    <name evidence="1" type="ORF">Tci_060717</name>
</gene>
<dbReference type="AlphaFoldDB" id="A0A6L2NTP1"/>
<evidence type="ECO:0000313" key="1">
    <source>
        <dbReference type="EMBL" id="GEU88739.1"/>
    </source>
</evidence>
<sequence length="135" mass="15350">MLDFELSAVRLTSPGQDLQTALMESRSFRDDVYRSLFQQSRSINTRGQSSSAGHKPSVSVHPFSTCWRCRPLETQGKGVFGEMSSRMMVTLIFLETTKSPYMYMACNRLQGPTPYLSLLRSFKDNDNGSYENMIL</sequence>
<protein>
    <submittedName>
        <fullName evidence="1">Uncharacterized protein</fullName>
    </submittedName>
</protein>
<accession>A0A6L2NTP1</accession>
<reference evidence="1" key="1">
    <citation type="journal article" date="2019" name="Sci. Rep.">
        <title>Draft genome of Tanacetum cinerariifolium, the natural source of mosquito coil.</title>
        <authorList>
            <person name="Yamashiro T."/>
            <person name="Shiraishi A."/>
            <person name="Satake H."/>
            <person name="Nakayama K."/>
        </authorList>
    </citation>
    <scope>NUCLEOTIDE SEQUENCE</scope>
</reference>
<dbReference type="EMBL" id="BKCJ010009814">
    <property type="protein sequence ID" value="GEU88739.1"/>
    <property type="molecule type" value="Genomic_DNA"/>
</dbReference>
<name>A0A6L2NTP1_TANCI</name>
<proteinExistence type="predicted"/>